<evidence type="ECO:0000259" key="7">
    <source>
        <dbReference type="Pfam" id="PF08240"/>
    </source>
</evidence>
<dbReference type="InterPro" id="IPR011032">
    <property type="entry name" value="GroES-like_sf"/>
</dbReference>
<dbReference type="Proteomes" id="UP000784128">
    <property type="component" value="Unassembled WGS sequence"/>
</dbReference>
<evidence type="ECO:0000256" key="3">
    <source>
        <dbReference type="ARBA" id="ARBA00022833"/>
    </source>
</evidence>
<keyword evidence="4" id="KW-0560">Oxidoreductase</keyword>
<dbReference type="CDD" id="cd08283">
    <property type="entry name" value="FDH_like_1"/>
    <property type="match status" value="1"/>
</dbReference>
<sequence>MKAVCWHGKHDVQVDNVPDPKVLNPRDAIVKVTLSAICGSDLHLYNGYIPTMKKGDILGHEFIGEVVEVGSGVKNVTRGDRVVVPFPIACGDCWYCQHELWSLCDNSNPNAWMMEEIYGDTGAGIFGYSHLYGGYAGGQAEYVRVPFADVGLEKIAPGLKDEQVLFLTDIFPTGYQAAEQCNIHQGDTVAVWGAGPVGLLAMKSAAHMGAAKIVAIDKNPERLEMAFNHCQAETLNFEEDDVVEALHSMTGGRGPDSCIDAVGMESEGIGMEAVYDTVKQTLRLESDRPIALRQAIKACRKGGTISIPGVYGGFVDKMPMGVVFAKGLTMKAGQTNVQKYLRPLMQMVEKNEIDPSFIITHRMSLDEAPQGYKMFAQKQDGCVKIVLNPQARSQATH</sequence>
<evidence type="ECO:0000256" key="2">
    <source>
        <dbReference type="ARBA" id="ARBA00022723"/>
    </source>
</evidence>
<dbReference type="PANTHER" id="PTHR42813">
    <property type="entry name" value="ZINC-TYPE ALCOHOL DEHYDROGENASE-LIKE"/>
    <property type="match status" value="1"/>
</dbReference>
<dbReference type="InterPro" id="IPR036291">
    <property type="entry name" value="NAD(P)-bd_dom_sf"/>
</dbReference>
<feature type="domain" description="Alcohol dehydrogenase-like C-terminal" evidence="6">
    <location>
        <begin position="196"/>
        <end position="264"/>
    </location>
</feature>
<evidence type="ECO:0000259" key="6">
    <source>
        <dbReference type="Pfam" id="PF00107"/>
    </source>
</evidence>
<dbReference type="InterPro" id="IPR013149">
    <property type="entry name" value="ADH-like_C"/>
</dbReference>
<dbReference type="Pfam" id="PF00107">
    <property type="entry name" value="ADH_zinc_N"/>
    <property type="match status" value="1"/>
</dbReference>
<dbReference type="Gene3D" id="3.40.50.720">
    <property type="entry name" value="NAD(P)-binding Rossmann-like Domain"/>
    <property type="match status" value="1"/>
</dbReference>
<dbReference type="PANTHER" id="PTHR42813:SF2">
    <property type="entry name" value="DEHYDROGENASE, ZINC-CONTAINING, PUTATIVE (AFU_ORTHOLOGUE AFUA_2G02810)-RELATED"/>
    <property type="match status" value="1"/>
</dbReference>
<comment type="caution">
    <text evidence="8">The sequence shown here is derived from an EMBL/GenBank/DDBJ whole genome shotgun (WGS) entry which is preliminary data.</text>
</comment>
<keyword evidence="3 5" id="KW-0862">Zinc</keyword>
<evidence type="ECO:0000256" key="4">
    <source>
        <dbReference type="ARBA" id="ARBA00023002"/>
    </source>
</evidence>
<evidence type="ECO:0000313" key="8">
    <source>
        <dbReference type="EMBL" id="MBT1073427.1"/>
    </source>
</evidence>
<name>A0ABS5UCK7_9BACT</name>
<dbReference type="SUPFAM" id="SSF51735">
    <property type="entry name" value="NAD(P)-binding Rossmann-fold domains"/>
    <property type="match status" value="1"/>
</dbReference>
<evidence type="ECO:0000313" key="9">
    <source>
        <dbReference type="Proteomes" id="UP000784128"/>
    </source>
</evidence>
<evidence type="ECO:0000256" key="5">
    <source>
        <dbReference type="RuleBase" id="RU361277"/>
    </source>
</evidence>
<evidence type="ECO:0000256" key="1">
    <source>
        <dbReference type="ARBA" id="ARBA00001947"/>
    </source>
</evidence>
<keyword evidence="9" id="KW-1185">Reference proteome</keyword>
<feature type="domain" description="Alcohol dehydrogenase-like N-terminal" evidence="7">
    <location>
        <begin position="25"/>
        <end position="149"/>
    </location>
</feature>
<dbReference type="SUPFAM" id="SSF50129">
    <property type="entry name" value="GroES-like"/>
    <property type="match status" value="1"/>
</dbReference>
<gene>
    <name evidence="8" type="ORF">KJB30_16670</name>
</gene>
<keyword evidence="2 5" id="KW-0479">Metal-binding</keyword>
<dbReference type="Gene3D" id="3.90.180.10">
    <property type="entry name" value="Medium-chain alcohol dehydrogenases, catalytic domain"/>
    <property type="match status" value="1"/>
</dbReference>
<dbReference type="Pfam" id="PF08240">
    <property type="entry name" value="ADH_N"/>
    <property type="match status" value="1"/>
</dbReference>
<dbReference type="InterPro" id="IPR002328">
    <property type="entry name" value="ADH_Zn_CS"/>
</dbReference>
<protein>
    <submittedName>
        <fullName evidence="8">Glutathione-dependent formaldehyde dehydrogenase</fullName>
    </submittedName>
</protein>
<proteinExistence type="inferred from homology"/>
<dbReference type="EMBL" id="JAHDYS010000021">
    <property type="protein sequence ID" value="MBT1073427.1"/>
    <property type="molecule type" value="Genomic_DNA"/>
</dbReference>
<comment type="similarity">
    <text evidence="5">Belongs to the zinc-containing alcohol dehydrogenase family.</text>
</comment>
<comment type="cofactor">
    <cofactor evidence="1 5">
        <name>Zn(2+)</name>
        <dbReference type="ChEBI" id="CHEBI:29105"/>
    </cofactor>
</comment>
<reference evidence="8 9" key="1">
    <citation type="submission" date="2021-05" db="EMBL/GenBank/DDBJ databases">
        <title>The draft genome of Geobacter chapellei DSM 13688.</title>
        <authorList>
            <person name="Xu Z."/>
            <person name="Masuda Y."/>
            <person name="Itoh H."/>
            <person name="Senoo K."/>
        </authorList>
    </citation>
    <scope>NUCLEOTIDE SEQUENCE [LARGE SCALE GENOMIC DNA]</scope>
    <source>
        <strain evidence="8 9">DSM 13688</strain>
    </source>
</reference>
<dbReference type="RefSeq" id="WP_214301452.1">
    <property type="nucleotide sequence ID" value="NZ_JAHDYS010000021.1"/>
</dbReference>
<dbReference type="InterPro" id="IPR013154">
    <property type="entry name" value="ADH-like_N"/>
</dbReference>
<organism evidence="8 9">
    <name type="scientific">Pelotalea chapellei</name>
    <dbReference type="NCBI Taxonomy" id="44671"/>
    <lineage>
        <taxon>Bacteria</taxon>
        <taxon>Pseudomonadati</taxon>
        <taxon>Thermodesulfobacteriota</taxon>
        <taxon>Desulfuromonadia</taxon>
        <taxon>Geobacterales</taxon>
        <taxon>Geobacteraceae</taxon>
        <taxon>Pelotalea</taxon>
    </lineage>
</organism>
<dbReference type="PROSITE" id="PS00059">
    <property type="entry name" value="ADH_ZINC"/>
    <property type="match status" value="1"/>
</dbReference>
<accession>A0ABS5UCK7</accession>